<proteinExistence type="predicted"/>
<protein>
    <submittedName>
        <fullName evidence="1">Uncharacterized protein</fullName>
    </submittedName>
</protein>
<accession>A0ABQ9X084</accession>
<name>A0ABQ9X084_9EUKA</name>
<evidence type="ECO:0000313" key="1">
    <source>
        <dbReference type="EMBL" id="KAK2944988.1"/>
    </source>
</evidence>
<evidence type="ECO:0000313" key="2">
    <source>
        <dbReference type="Proteomes" id="UP001281761"/>
    </source>
</evidence>
<comment type="caution">
    <text evidence="1">The sequence shown here is derived from an EMBL/GenBank/DDBJ whole genome shotgun (WGS) entry which is preliminary data.</text>
</comment>
<gene>
    <name evidence="1" type="ORF">BLNAU_20065</name>
</gene>
<keyword evidence="2" id="KW-1185">Reference proteome</keyword>
<organism evidence="1 2">
    <name type="scientific">Blattamonas nauphoetae</name>
    <dbReference type="NCBI Taxonomy" id="2049346"/>
    <lineage>
        <taxon>Eukaryota</taxon>
        <taxon>Metamonada</taxon>
        <taxon>Preaxostyla</taxon>
        <taxon>Oxymonadida</taxon>
        <taxon>Blattamonas</taxon>
    </lineage>
</organism>
<dbReference type="Proteomes" id="UP001281761">
    <property type="component" value="Unassembled WGS sequence"/>
</dbReference>
<sequence length="135" mass="15701">MCLCSDSTPRLLNLTFTLAHPANDRICRIRSFTFVFVHSESLQTLVQNSYNMHDGVYTPGKQFFRVLLLFFQRQPFSSFIPMDDVAATFTAYTSKINHRVTTVKCEQFARRVMTEEIETDQRMGQMESSELWARA</sequence>
<dbReference type="EMBL" id="JARBJD010000276">
    <property type="protein sequence ID" value="KAK2944988.1"/>
    <property type="molecule type" value="Genomic_DNA"/>
</dbReference>
<reference evidence="1 2" key="1">
    <citation type="journal article" date="2022" name="bioRxiv">
        <title>Genomics of Preaxostyla Flagellates Illuminates Evolutionary Transitions and the Path Towards Mitochondrial Loss.</title>
        <authorList>
            <person name="Novak L.V.F."/>
            <person name="Treitli S.C."/>
            <person name="Pyrih J."/>
            <person name="Halakuc P."/>
            <person name="Pipaliya S.V."/>
            <person name="Vacek V."/>
            <person name="Brzon O."/>
            <person name="Soukal P."/>
            <person name="Eme L."/>
            <person name="Dacks J.B."/>
            <person name="Karnkowska A."/>
            <person name="Elias M."/>
            <person name="Hampl V."/>
        </authorList>
    </citation>
    <scope>NUCLEOTIDE SEQUENCE [LARGE SCALE GENOMIC DNA]</scope>
    <source>
        <strain evidence="1">NAU3</strain>
        <tissue evidence="1">Gut</tissue>
    </source>
</reference>